<evidence type="ECO:0000313" key="1">
    <source>
        <dbReference type="EMBL" id="HIU22688.1"/>
    </source>
</evidence>
<dbReference type="InterPro" id="IPR019593">
    <property type="entry name" value="Spore_coat_protein_Z/Y"/>
</dbReference>
<dbReference type="EMBL" id="DVML01000022">
    <property type="protein sequence ID" value="HIU22688.1"/>
    <property type="molecule type" value="Genomic_DNA"/>
</dbReference>
<dbReference type="AlphaFoldDB" id="A0A9D1L481"/>
<dbReference type="Proteomes" id="UP000824087">
    <property type="component" value="Unassembled WGS sequence"/>
</dbReference>
<dbReference type="Pfam" id="PF10612">
    <property type="entry name" value="Spore-coat_CotZ"/>
    <property type="match status" value="1"/>
</dbReference>
<sequence length="146" mass="15803">MCNNQKDDTCCISEILTVINILQNNAECPNTCLDTCDRGFLGCGTTTVRCNTRPIMLYTCCGNGVAWSMPTTKTDDPCGTAGVTCSSVFRVEKVDGCCATFRVLAPNPDTTQAAITPYVTTNSFFTMDLNCCCVIRCLQDTFVEGI</sequence>
<accession>A0A9D1L481</accession>
<reference evidence="1" key="1">
    <citation type="submission" date="2020-10" db="EMBL/GenBank/DDBJ databases">
        <authorList>
            <person name="Gilroy R."/>
        </authorList>
    </citation>
    <scope>NUCLEOTIDE SEQUENCE</scope>
    <source>
        <strain evidence="1">CHK197-8231</strain>
    </source>
</reference>
<evidence type="ECO:0000313" key="2">
    <source>
        <dbReference type="Proteomes" id="UP000824087"/>
    </source>
</evidence>
<organism evidence="1 2">
    <name type="scientific">Candidatus Fimihabitans intestinipullorum</name>
    <dbReference type="NCBI Taxonomy" id="2840820"/>
    <lineage>
        <taxon>Bacteria</taxon>
        <taxon>Bacillati</taxon>
        <taxon>Mycoplasmatota</taxon>
        <taxon>Mycoplasmatota incertae sedis</taxon>
        <taxon>Candidatus Fimihabitans</taxon>
    </lineage>
</organism>
<name>A0A9D1L481_9BACT</name>
<comment type="caution">
    <text evidence="1">The sequence shown here is derived from an EMBL/GenBank/DDBJ whole genome shotgun (WGS) entry which is preliminary data.</text>
</comment>
<reference evidence="1" key="2">
    <citation type="journal article" date="2021" name="PeerJ">
        <title>Extensive microbial diversity within the chicken gut microbiome revealed by metagenomics and culture.</title>
        <authorList>
            <person name="Gilroy R."/>
            <person name="Ravi A."/>
            <person name="Getino M."/>
            <person name="Pursley I."/>
            <person name="Horton D.L."/>
            <person name="Alikhan N.F."/>
            <person name="Baker D."/>
            <person name="Gharbi K."/>
            <person name="Hall N."/>
            <person name="Watson M."/>
            <person name="Adriaenssens E.M."/>
            <person name="Foster-Nyarko E."/>
            <person name="Jarju S."/>
            <person name="Secka A."/>
            <person name="Antonio M."/>
            <person name="Oren A."/>
            <person name="Chaudhuri R.R."/>
            <person name="La Ragione R."/>
            <person name="Hildebrand F."/>
            <person name="Pallen M.J."/>
        </authorList>
    </citation>
    <scope>NUCLEOTIDE SEQUENCE</scope>
    <source>
        <strain evidence="1">CHK197-8231</strain>
    </source>
</reference>
<gene>
    <name evidence="1" type="ORF">IAD49_03805</name>
</gene>
<proteinExistence type="predicted"/>
<protein>
    <recommendedName>
        <fullName evidence="3">Spore coat protein</fullName>
    </recommendedName>
</protein>
<evidence type="ECO:0008006" key="3">
    <source>
        <dbReference type="Google" id="ProtNLM"/>
    </source>
</evidence>